<comment type="caution">
    <text evidence="1">The sequence shown here is derived from an EMBL/GenBank/DDBJ whole genome shotgun (WGS) entry which is preliminary data.</text>
</comment>
<sequence length="87" mass="9946">MREILDKWNIDIEISLVEYILQQRDRKYGQQITDLSLLSKFSGLYGITNKSIRAEGIGNIRKFNKLSANSDKNYGQASSNGKRKPIP</sequence>
<dbReference type="AlphaFoldDB" id="A0A5J4VZA3"/>
<gene>
    <name evidence="1" type="ORF">EZS28_016559</name>
</gene>
<proteinExistence type="predicted"/>
<dbReference type="EMBL" id="SNRW01004190">
    <property type="protein sequence ID" value="KAA6387915.1"/>
    <property type="molecule type" value="Genomic_DNA"/>
</dbReference>
<organism evidence="1 2">
    <name type="scientific">Streblomastix strix</name>
    <dbReference type="NCBI Taxonomy" id="222440"/>
    <lineage>
        <taxon>Eukaryota</taxon>
        <taxon>Metamonada</taxon>
        <taxon>Preaxostyla</taxon>
        <taxon>Oxymonadida</taxon>
        <taxon>Streblomastigidae</taxon>
        <taxon>Streblomastix</taxon>
    </lineage>
</organism>
<evidence type="ECO:0000313" key="1">
    <source>
        <dbReference type="EMBL" id="KAA6387915.1"/>
    </source>
</evidence>
<name>A0A5J4VZA3_9EUKA</name>
<protein>
    <submittedName>
        <fullName evidence="1">Uncharacterized protein</fullName>
    </submittedName>
</protein>
<dbReference type="Proteomes" id="UP000324800">
    <property type="component" value="Unassembled WGS sequence"/>
</dbReference>
<evidence type="ECO:0000313" key="2">
    <source>
        <dbReference type="Proteomes" id="UP000324800"/>
    </source>
</evidence>
<reference evidence="1 2" key="1">
    <citation type="submission" date="2019-03" db="EMBL/GenBank/DDBJ databases">
        <title>Single cell metagenomics reveals metabolic interactions within the superorganism composed of flagellate Streblomastix strix and complex community of Bacteroidetes bacteria on its surface.</title>
        <authorList>
            <person name="Treitli S.C."/>
            <person name="Kolisko M."/>
            <person name="Husnik F."/>
            <person name="Keeling P."/>
            <person name="Hampl V."/>
        </authorList>
    </citation>
    <scope>NUCLEOTIDE SEQUENCE [LARGE SCALE GENOMIC DNA]</scope>
    <source>
        <strain evidence="1">ST1C</strain>
    </source>
</reference>
<accession>A0A5J4VZA3</accession>